<dbReference type="SUPFAM" id="SSF111369">
    <property type="entry name" value="HlyD-like secretion proteins"/>
    <property type="match status" value="1"/>
</dbReference>
<keyword evidence="2" id="KW-0812">Transmembrane</keyword>
<evidence type="ECO:0000313" key="4">
    <source>
        <dbReference type="Proteomes" id="UP000254266"/>
    </source>
</evidence>
<keyword evidence="2" id="KW-0472">Membrane</keyword>
<keyword evidence="4" id="KW-1185">Reference proteome</keyword>
<dbReference type="GO" id="GO:0015562">
    <property type="term" value="F:efflux transmembrane transporter activity"/>
    <property type="evidence" value="ECO:0007669"/>
    <property type="project" value="TreeGrafter"/>
</dbReference>
<comment type="caution">
    <text evidence="3">The sequence shown here is derived from an EMBL/GenBank/DDBJ whole genome shotgun (WGS) entry which is preliminary data.</text>
</comment>
<dbReference type="Gene3D" id="2.40.30.170">
    <property type="match status" value="1"/>
</dbReference>
<accession>A0A370D955</accession>
<keyword evidence="2" id="KW-1133">Transmembrane helix</keyword>
<dbReference type="Gene3D" id="2.40.50.100">
    <property type="match status" value="1"/>
</dbReference>
<name>A0A370D955_9GAMM</name>
<dbReference type="Gene3D" id="2.40.420.20">
    <property type="match status" value="1"/>
</dbReference>
<sequence length="457" mass="50521">MKINLKKYPALFIIIGIGIVIAFILVKSKNPMQHEAATMPSKAVDIITARNIPFRSRITAYGNVEPAITLNGMAEVSGKVSYVHPNLKSGEAIPAGTLVVRIEAKDYTVSLKQTEADLRASRSALKELTEDEKSTKRSLVLAKKNLKVGEAEYTRIEKIWKQRVISKSTLDAEEQKVLQLRQQVEELQGKINSYDSRKQSVKSQIIRAEQEVKNRQTILGRTEVTLPFDARIGTVNIEKNEFVSVGSVLFEAIDLKGVEINAHLPMDSMRKLVTHLQDTPLAGQQIAHGGRINDSLGLVATARLVNGMPGAVWEAHVLRLSDSIDPTRQTLGIVVGVDDPYEKIIPGIRPPLIKGMYTAVDIFAPVHSAMVIPRKAVHQGRVYIANTDNTLSIRDIDIRLIQAELVVVSNGLEEGEQVIITDMIPVIEGMPLQVNIATDFEKEMKLRASGEQLRLAQ</sequence>
<dbReference type="Gene3D" id="1.10.287.470">
    <property type="entry name" value="Helix hairpin bin"/>
    <property type="match status" value="1"/>
</dbReference>
<keyword evidence="1" id="KW-0175">Coiled coil</keyword>
<protein>
    <submittedName>
        <fullName evidence="3">HlyD family secretion protein</fullName>
    </submittedName>
</protein>
<feature type="transmembrane region" description="Helical" evidence="2">
    <location>
        <begin position="7"/>
        <end position="26"/>
    </location>
</feature>
<evidence type="ECO:0000256" key="1">
    <source>
        <dbReference type="SAM" id="Coils"/>
    </source>
</evidence>
<evidence type="ECO:0000313" key="3">
    <source>
        <dbReference type="EMBL" id="RDH81409.1"/>
    </source>
</evidence>
<gene>
    <name evidence="3" type="ORF">DIZ80_15085</name>
</gene>
<dbReference type="GO" id="GO:1990281">
    <property type="term" value="C:efflux pump complex"/>
    <property type="evidence" value="ECO:0007669"/>
    <property type="project" value="TreeGrafter"/>
</dbReference>
<organism evidence="3 4">
    <name type="scientific">endosymbiont of Galathealinum brachiosum</name>
    <dbReference type="NCBI Taxonomy" id="2200906"/>
    <lineage>
        <taxon>Bacteria</taxon>
        <taxon>Pseudomonadati</taxon>
        <taxon>Pseudomonadota</taxon>
        <taxon>Gammaproteobacteria</taxon>
        <taxon>sulfur-oxidizing symbionts</taxon>
    </lineage>
</organism>
<dbReference type="PANTHER" id="PTHR30469">
    <property type="entry name" value="MULTIDRUG RESISTANCE PROTEIN MDTA"/>
    <property type="match status" value="1"/>
</dbReference>
<dbReference type="Proteomes" id="UP000254266">
    <property type="component" value="Unassembled WGS sequence"/>
</dbReference>
<evidence type="ECO:0000256" key="2">
    <source>
        <dbReference type="SAM" id="Phobius"/>
    </source>
</evidence>
<feature type="coiled-coil region" evidence="1">
    <location>
        <begin position="170"/>
        <end position="211"/>
    </location>
</feature>
<reference evidence="3 4" key="1">
    <citation type="journal article" date="2018" name="ISME J.">
        <title>Endosymbiont genomes yield clues of tubeworm success.</title>
        <authorList>
            <person name="Li Y."/>
            <person name="Liles M.R."/>
            <person name="Halanych K.M."/>
        </authorList>
    </citation>
    <scope>NUCLEOTIDE SEQUENCE [LARGE SCALE GENOMIC DNA]</scope>
    <source>
        <strain evidence="3">A1464</strain>
    </source>
</reference>
<proteinExistence type="predicted"/>
<dbReference type="AlphaFoldDB" id="A0A370D955"/>
<dbReference type="EMBL" id="QFXC01000013">
    <property type="protein sequence ID" value="RDH81409.1"/>
    <property type="molecule type" value="Genomic_DNA"/>
</dbReference>